<dbReference type="RefSeq" id="WP_348946512.1">
    <property type="nucleotide sequence ID" value="NZ_CP157355.1"/>
</dbReference>
<name>A0AAU7FFF1_9NEIS</name>
<dbReference type="PANTHER" id="PTHR43639:SF1">
    <property type="entry name" value="SHORT-CHAIN DEHYDROGENASE_REDUCTASE FAMILY PROTEIN"/>
    <property type="match status" value="1"/>
</dbReference>
<dbReference type="PRINTS" id="PR00081">
    <property type="entry name" value="GDHRDH"/>
</dbReference>
<evidence type="ECO:0000256" key="1">
    <source>
        <dbReference type="ARBA" id="ARBA00006484"/>
    </source>
</evidence>
<proteinExistence type="inferred from homology"/>
<dbReference type="Pfam" id="PF13561">
    <property type="entry name" value="adh_short_C2"/>
    <property type="match status" value="1"/>
</dbReference>
<gene>
    <name evidence="3" type="ORF">ABHF33_08225</name>
</gene>
<keyword evidence="2 3" id="KW-0560">Oxidoreductase</keyword>
<organism evidence="3">
    <name type="scientific">Chitinibacter mangrovi</name>
    <dbReference type="NCBI Taxonomy" id="3153927"/>
    <lineage>
        <taxon>Bacteria</taxon>
        <taxon>Pseudomonadati</taxon>
        <taxon>Pseudomonadota</taxon>
        <taxon>Betaproteobacteria</taxon>
        <taxon>Neisseriales</taxon>
        <taxon>Chitinibacteraceae</taxon>
        <taxon>Chitinibacter</taxon>
    </lineage>
</organism>
<dbReference type="GO" id="GO:0016491">
    <property type="term" value="F:oxidoreductase activity"/>
    <property type="evidence" value="ECO:0007669"/>
    <property type="project" value="UniProtKB-KW"/>
</dbReference>
<dbReference type="EC" id="1.-.-.-" evidence="3"/>
<dbReference type="Gene3D" id="3.40.50.720">
    <property type="entry name" value="NAD(P)-binding Rossmann-like Domain"/>
    <property type="match status" value="1"/>
</dbReference>
<sequence length="250" mass="26060">MAHTAWITGASGAMGSALARRLSQQGWRLVLTAREEGALLALADQLPQPALVLPADLTLAGAAEQTIQTAIQLGFIPDRLAHCVGSTLIKPLHLSSANDAQQVFAANYFSAFYTLKAFIALQLRQKNPASAVLVGSLVASAGFPNHEIIASAKAAVASLAQTSAATYAERGIRVNAIMPGLTRSVLSARMTGTDEACERNAKMNPMGLIGSGDDSAALIAFLLSDDARWITGQQIGVDGGHAVLHPLPKI</sequence>
<dbReference type="SUPFAM" id="SSF51735">
    <property type="entry name" value="NAD(P)-binding Rossmann-fold domains"/>
    <property type="match status" value="1"/>
</dbReference>
<dbReference type="CDD" id="cd05233">
    <property type="entry name" value="SDR_c"/>
    <property type="match status" value="1"/>
</dbReference>
<reference evidence="3" key="1">
    <citation type="submission" date="2024-05" db="EMBL/GenBank/DDBJ databases">
        <authorList>
            <person name="Yang L."/>
            <person name="Pan L."/>
        </authorList>
    </citation>
    <scope>NUCLEOTIDE SEQUENCE</scope>
    <source>
        <strain evidence="3">FCG-7</strain>
    </source>
</reference>
<dbReference type="KEGG" id="cmav:ABHF33_08225"/>
<dbReference type="AlphaFoldDB" id="A0AAU7FFF1"/>
<evidence type="ECO:0000313" key="3">
    <source>
        <dbReference type="EMBL" id="XBM02238.1"/>
    </source>
</evidence>
<accession>A0AAU7FFF1</accession>
<dbReference type="EMBL" id="CP157355">
    <property type="protein sequence ID" value="XBM02238.1"/>
    <property type="molecule type" value="Genomic_DNA"/>
</dbReference>
<protein>
    <submittedName>
        <fullName evidence="3">SDR family oxidoreductase</fullName>
        <ecNumber evidence="3">1.-.-.-</ecNumber>
    </submittedName>
</protein>
<dbReference type="InterPro" id="IPR036291">
    <property type="entry name" value="NAD(P)-bd_dom_sf"/>
</dbReference>
<comment type="similarity">
    <text evidence="1">Belongs to the short-chain dehydrogenases/reductases (SDR) family.</text>
</comment>
<dbReference type="PANTHER" id="PTHR43639">
    <property type="entry name" value="OXIDOREDUCTASE, SHORT-CHAIN DEHYDROGENASE/REDUCTASE FAMILY (AFU_ORTHOLOGUE AFUA_5G02870)"/>
    <property type="match status" value="1"/>
</dbReference>
<dbReference type="InterPro" id="IPR002347">
    <property type="entry name" value="SDR_fam"/>
</dbReference>
<evidence type="ECO:0000256" key="2">
    <source>
        <dbReference type="ARBA" id="ARBA00023002"/>
    </source>
</evidence>